<evidence type="ECO:0000313" key="3">
    <source>
        <dbReference type="Proteomes" id="UP001203410"/>
    </source>
</evidence>
<dbReference type="InterPro" id="IPR025514">
    <property type="entry name" value="DUF4402"/>
</dbReference>
<keyword evidence="3" id="KW-1185">Reference proteome</keyword>
<evidence type="ECO:0000313" key="2">
    <source>
        <dbReference type="EMBL" id="MCL6698015.1"/>
    </source>
</evidence>
<organism evidence="2 3">
    <name type="scientific">Sphingomonas caseinilyticus</name>
    <dbReference type="NCBI Taxonomy" id="2908205"/>
    <lineage>
        <taxon>Bacteria</taxon>
        <taxon>Pseudomonadati</taxon>
        <taxon>Pseudomonadota</taxon>
        <taxon>Alphaproteobacteria</taxon>
        <taxon>Sphingomonadales</taxon>
        <taxon>Sphingomonadaceae</taxon>
        <taxon>Sphingomonas</taxon>
    </lineage>
</organism>
<evidence type="ECO:0000256" key="1">
    <source>
        <dbReference type="SAM" id="SignalP"/>
    </source>
</evidence>
<sequence length="168" mass="17019">MNLTLNLRWTIAALAMASLAPPAHAQSASTTIQANAKVVKSLQLTAKQNLDFGTITLSGTPGTYTVAISQSGAVTCPSGATCAGTVRQGIMNVQGSNAQIVRITIPIINLVNTATGATIPFVPDAPATITLTNSGSPGRDFNIGGSIAVPSTADGTYSGNISVTVDYQ</sequence>
<proteinExistence type="predicted"/>
<comment type="caution">
    <text evidence="2">The sequence shown here is derived from an EMBL/GenBank/DDBJ whole genome shotgun (WGS) entry which is preliminary data.</text>
</comment>
<name>A0ABT0RSM7_9SPHN</name>
<gene>
    <name evidence="2" type="ORF">LZ496_04345</name>
</gene>
<dbReference type="RefSeq" id="WP_249903361.1">
    <property type="nucleotide sequence ID" value="NZ_JAMGBA010000001.1"/>
</dbReference>
<keyword evidence="1" id="KW-0732">Signal</keyword>
<dbReference type="EMBL" id="JAMGBA010000001">
    <property type="protein sequence ID" value="MCL6698015.1"/>
    <property type="molecule type" value="Genomic_DNA"/>
</dbReference>
<accession>A0ABT0RSM7</accession>
<feature type="signal peptide" evidence="1">
    <location>
        <begin position="1"/>
        <end position="25"/>
    </location>
</feature>
<feature type="chain" id="PRO_5047450315" evidence="1">
    <location>
        <begin position="26"/>
        <end position="168"/>
    </location>
</feature>
<protein>
    <submittedName>
        <fullName evidence="2">DUF4402 domain-containing protein</fullName>
    </submittedName>
</protein>
<reference evidence="2 3" key="1">
    <citation type="submission" date="2022-05" db="EMBL/GenBank/DDBJ databases">
        <authorList>
            <person name="Jo J.-H."/>
            <person name="Im W.-T."/>
        </authorList>
    </citation>
    <scope>NUCLEOTIDE SEQUENCE [LARGE SCALE GENOMIC DNA]</scope>
    <source>
        <strain evidence="2 3">NSE70-1</strain>
    </source>
</reference>
<dbReference type="Proteomes" id="UP001203410">
    <property type="component" value="Unassembled WGS sequence"/>
</dbReference>
<dbReference type="Pfam" id="PF14352">
    <property type="entry name" value="DUF4402"/>
    <property type="match status" value="1"/>
</dbReference>